<dbReference type="Proteomes" id="UP000176609">
    <property type="component" value="Unassembled WGS sequence"/>
</dbReference>
<organism evidence="2 3">
    <name type="scientific">Candidatus Gottesmanbacteria bacterium RIFCSPLOWO2_01_FULL_39_12b</name>
    <dbReference type="NCBI Taxonomy" id="1798388"/>
    <lineage>
        <taxon>Bacteria</taxon>
        <taxon>Candidatus Gottesmaniibacteriota</taxon>
    </lineage>
</organism>
<protein>
    <recommendedName>
        <fullName evidence="1">N-acetyltransferase domain-containing protein</fullName>
    </recommendedName>
</protein>
<dbReference type="InterPro" id="IPR000182">
    <property type="entry name" value="GNAT_dom"/>
</dbReference>
<dbReference type="AlphaFoldDB" id="A0A1F6AND8"/>
<proteinExistence type="predicted"/>
<gene>
    <name evidence="2" type="ORF">A2960_04470</name>
</gene>
<dbReference type="GO" id="GO:0016747">
    <property type="term" value="F:acyltransferase activity, transferring groups other than amino-acyl groups"/>
    <property type="evidence" value="ECO:0007669"/>
    <property type="project" value="InterPro"/>
</dbReference>
<feature type="domain" description="N-acetyltransferase" evidence="1">
    <location>
        <begin position="17"/>
        <end position="184"/>
    </location>
</feature>
<evidence type="ECO:0000313" key="3">
    <source>
        <dbReference type="Proteomes" id="UP000176609"/>
    </source>
</evidence>
<name>A0A1F6AND8_9BACT</name>
<dbReference type="Pfam" id="PF00583">
    <property type="entry name" value="Acetyltransf_1"/>
    <property type="match status" value="1"/>
</dbReference>
<dbReference type="Gene3D" id="3.40.630.30">
    <property type="match status" value="1"/>
</dbReference>
<dbReference type="PANTHER" id="PTHR43415">
    <property type="entry name" value="SPERMIDINE N(1)-ACETYLTRANSFERASE"/>
    <property type="match status" value="1"/>
</dbReference>
<reference evidence="2 3" key="1">
    <citation type="journal article" date="2016" name="Nat. Commun.">
        <title>Thousands of microbial genomes shed light on interconnected biogeochemical processes in an aquifer system.</title>
        <authorList>
            <person name="Anantharaman K."/>
            <person name="Brown C.T."/>
            <person name="Hug L.A."/>
            <person name="Sharon I."/>
            <person name="Castelle C.J."/>
            <person name="Probst A.J."/>
            <person name="Thomas B.C."/>
            <person name="Singh A."/>
            <person name="Wilkins M.J."/>
            <person name="Karaoz U."/>
            <person name="Brodie E.L."/>
            <person name="Williams K.H."/>
            <person name="Hubbard S.S."/>
            <person name="Banfield J.F."/>
        </authorList>
    </citation>
    <scope>NUCLEOTIDE SEQUENCE [LARGE SCALE GENOMIC DNA]</scope>
</reference>
<dbReference type="CDD" id="cd04301">
    <property type="entry name" value="NAT_SF"/>
    <property type="match status" value="1"/>
</dbReference>
<dbReference type="EMBL" id="MFJR01000012">
    <property type="protein sequence ID" value="OGG26204.1"/>
    <property type="molecule type" value="Genomic_DNA"/>
</dbReference>
<dbReference type="InterPro" id="IPR016181">
    <property type="entry name" value="Acyl_CoA_acyltransferase"/>
</dbReference>
<sequence length="184" mass="21855">MTGKIVYKGKSKKGNEIIIRYPEKSDLNELWRYINKLSKEKTFVRFQGEEITLKEEEKFVKDTLKKIREKKTIQLLVFHRDHLIGISGIEMYDKVVKHLGLFGISVENEYRSEGIGRQLMRCVIEEAKKHLPDLRIITLSHFAVNSVARKMYDDFGFKEYGKLPKGLFYRENYIDYIFMYKNIS</sequence>
<evidence type="ECO:0000313" key="2">
    <source>
        <dbReference type="EMBL" id="OGG26204.1"/>
    </source>
</evidence>
<dbReference type="PROSITE" id="PS51186">
    <property type="entry name" value="GNAT"/>
    <property type="match status" value="1"/>
</dbReference>
<dbReference type="PANTHER" id="PTHR43415:SF3">
    <property type="entry name" value="GNAT-FAMILY ACETYLTRANSFERASE"/>
    <property type="match status" value="1"/>
</dbReference>
<accession>A0A1F6AND8</accession>
<comment type="caution">
    <text evidence="2">The sequence shown here is derived from an EMBL/GenBank/DDBJ whole genome shotgun (WGS) entry which is preliminary data.</text>
</comment>
<dbReference type="SUPFAM" id="SSF55729">
    <property type="entry name" value="Acyl-CoA N-acyltransferases (Nat)"/>
    <property type="match status" value="1"/>
</dbReference>
<evidence type="ECO:0000259" key="1">
    <source>
        <dbReference type="PROSITE" id="PS51186"/>
    </source>
</evidence>